<dbReference type="GO" id="GO:0003677">
    <property type="term" value="F:DNA binding"/>
    <property type="evidence" value="ECO:0007669"/>
    <property type="project" value="UniProtKB-UniRule"/>
</dbReference>
<evidence type="ECO:0000256" key="1">
    <source>
        <dbReference type="ARBA" id="ARBA00005820"/>
    </source>
</evidence>
<dbReference type="CDD" id="cd15831">
    <property type="entry name" value="BTAD"/>
    <property type="match status" value="1"/>
</dbReference>
<dbReference type="SUPFAM" id="SSF46894">
    <property type="entry name" value="C-terminal effector domain of the bipartite response regulators"/>
    <property type="match status" value="1"/>
</dbReference>
<dbReference type="Gene3D" id="1.10.10.10">
    <property type="entry name" value="Winged helix-like DNA-binding domain superfamily/Winged helix DNA-binding domain"/>
    <property type="match status" value="1"/>
</dbReference>
<dbReference type="Gene3D" id="1.10.8.430">
    <property type="entry name" value="Helical domain of apoptotic protease-activating factors"/>
    <property type="match status" value="1"/>
</dbReference>
<gene>
    <name evidence="9" type="ORF">SLUN_13685</name>
</gene>
<evidence type="ECO:0000256" key="6">
    <source>
        <dbReference type="ARBA" id="ARBA00023163"/>
    </source>
</evidence>
<organism evidence="9 10">
    <name type="scientific">Streptomyces lunaelactis</name>
    <dbReference type="NCBI Taxonomy" id="1535768"/>
    <lineage>
        <taxon>Bacteria</taxon>
        <taxon>Bacillati</taxon>
        <taxon>Actinomycetota</taxon>
        <taxon>Actinomycetes</taxon>
        <taxon>Kitasatosporales</taxon>
        <taxon>Streptomycetaceae</taxon>
        <taxon>Streptomyces</taxon>
    </lineage>
</organism>
<dbReference type="InterPro" id="IPR005158">
    <property type="entry name" value="BTAD"/>
</dbReference>
<dbReference type="InterPro" id="IPR011990">
    <property type="entry name" value="TPR-like_helical_dom_sf"/>
</dbReference>
<dbReference type="GO" id="GO:0000160">
    <property type="term" value="P:phosphorelay signal transduction system"/>
    <property type="evidence" value="ECO:0007669"/>
    <property type="project" value="UniProtKB-KW"/>
</dbReference>
<keyword evidence="5 7" id="KW-0238">DNA-binding</keyword>
<reference evidence="9 10" key="1">
    <citation type="submission" date="2018-01" db="EMBL/GenBank/DDBJ databases">
        <title>Complete genome sequence of Streptomyces lunaelactis MM109T, a Ferroverdin A producer isolated from cave moonmilk deposits.</title>
        <authorList>
            <person name="Naome A."/>
            <person name="Martinet L."/>
            <person name="Maciejewska M."/>
            <person name="Anderssen S."/>
            <person name="Adam D."/>
            <person name="Tenconi E."/>
            <person name="Deflandre B."/>
            <person name="Arguelles-Arias A."/>
            <person name="Calusinska M."/>
            <person name="Copieters W."/>
            <person name="Karim L."/>
            <person name="Hanikenne M."/>
            <person name="Baurain D."/>
            <person name="van Wezel G."/>
            <person name="Smargiasso N."/>
            <person name="de Pauw E."/>
            <person name="Delfosse P."/>
            <person name="Rigali S."/>
        </authorList>
    </citation>
    <scope>NUCLEOTIDE SEQUENCE [LARGE SCALE GENOMIC DNA]</scope>
    <source>
        <strain evidence="9 10">MM109</strain>
    </source>
</reference>
<dbReference type="InterPro" id="IPR051677">
    <property type="entry name" value="AfsR-DnrI-RedD_regulator"/>
</dbReference>
<dbReference type="GeneID" id="55656316"/>
<dbReference type="GO" id="GO:0006355">
    <property type="term" value="P:regulation of DNA-templated transcription"/>
    <property type="evidence" value="ECO:0007669"/>
    <property type="project" value="InterPro"/>
</dbReference>
<protein>
    <recommendedName>
        <fullName evidence="8">OmpR/PhoB-type domain-containing protein</fullName>
    </recommendedName>
</protein>
<keyword evidence="10" id="KW-1185">Reference proteome</keyword>
<dbReference type="Gene3D" id="3.40.50.300">
    <property type="entry name" value="P-loop containing nucleotide triphosphate hydrolases"/>
    <property type="match status" value="1"/>
</dbReference>
<dbReference type="AlphaFoldDB" id="A0A2R4T1T8"/>
<dbReference type="PRINTS" id="PR00364">
    <property type="entry name" value="DISEASERSIST"/>
</dbReference>
<dbReference type="RefSeq" id="WP_108148758.1">
    <property type="nucleotide sequence ID" value="NZ_CP026304.1"/>
</dbReference>
<evidence type="ECO:0000256" key="5">
    <source>
        <dbReference type="ARBA" id="ARBA00023125"/>
    </source>
</evidence>
<dbReference type="InterPro" id="IPR002182">
    <property type="entry name" value="NB-ARC"/>
</dbReference>
<evidence type="ECO:0000256" key="4">
    <source>
        <dbReference type="ARBA" id="ARBA00023015"/>
    </source>
</evidence>
<comment type="similarity">
    <text evidence="1">Belongs to the AfsR/DnrI/RedD regulatory family.</text>
</comment>
<dbReference type="SMART" id="SM00862">
    <property type="entry name" value="Trans_reg_C"/>
    <property type="match status" value="1"/>
</dbReference>
<dbReference type="InterPro" id="IPR042197">
    <property type="entry name" value="Apaf_helical"/>
</dbReference>
<dbReference type="InterPro" id="IPR016032">
    <property type="entry name" value="Sig_transdc_resp-reg_C-effctor"/>
</dbReference>
<evidence type="ECO:0000256" key="7">
    <source>
        <dbReference type="PROSITE-ProRule" id="PRU01091"/>
    </source>
</evidence>
<evidence type="ECO:0000256" key="2">
    <source>
        <dbReference type="ARBA" id="ARBA00022737"/>
    </source>
</evidence>
<dbReference type="GO" id="GO:0043531">
    <property type="term" value="F:ADP binding"/>
    <property type="evidence" value="ECO:0007669"/>
    <property type="project" value="InterPro"/>
</dbReference>
<dbReference type="InterPro" id="IPR027417">
    <property type="entry name" value="P-loop_NTPase"/>
</dbReference>
<dbReference type="Pfam" id="PF00931">
    <property type="entry name" value="NB-ARC"/>
    <property type="match status" value="1"/>
</dbReference>
<dbReference type="Proteomes" id="UP000244201">
    <property type="component" value="Chromosome"/>
</dbReference>
<keyword evidence="4" id="KW-0805">Transcription regulation</keyword>
<dbReference type="InterPro" id="IPR001867">
    <property type="entry name" value="OmpR/PhoB-type_DNA-bd"/>
</dbReference>
<dbReference type="KEGG" id="slk:SLUN_13685"/>
<feature type="DNA-binding region" description="OmpR/PhoB-type" evidence="7">
    <location>
        <begin position="1"/>
        <end position="90"/>
    </location>
</feature>
<dbReference type="PANTHER" id="PTHR35807">
    <property type="entry name" value="TRANSCRIPTIONAL REGULATOR REDD-RELATED"/>
    <property type="match status" value="1"/>
</dbReference>
<dbReference type="EMBL" id="CP026304">
    <property type="protein sequence ID" value="AVZ73081.1"/>
    <property type="molecule type" value="Genomic_DNA"/>
</dbReference>
<dbReference type="Pfam" id="PF00486">
    <property type="entry name" value="Trans_reg_C"/>
    <property type="match status" value="1"/>
</dbReference>
<evidence type="ECO:0000313" key="9">
    <source>
        <dbReference type="EMBL" id="AVZ73081.1"/>
    </source>
</evidence>
<dbReference type="PANTHER" id="PTHR35807:SF1">
    <property type="entry name" value="TRANSCRIPTIONAL REGULATOR REDD"/>
    <property type="match status" value="1"/>
</dbReference>
<name>A0A2R4T1T8_9ACTN</name>
<keyword evidence="6" id="KW-0804">Transcription</keyword>
<dbReference type="Pfam" id="PF03704">
    <property type="entry name" value="BTAD"/>
    <property type="match status" value="1"/>
</dbReference>
<evidence type="ECO:0000256" key="3">
    <source>
        <dbReference type="ARBA" id="ARBA00023012"/>
    </source>
</evidence>
<dbReference type="InterPro" id="IPR036388">
    <property type="entry name" value="WH-like_DNA-bd_sf"/>
</dbReference>
<evidence type="ECO:0000313" key="10">
    <source>
        <dbReference type="Proteomes" id="UP000244201"/>
    </source>
</evidence>
<dbReference type="SMART" id="SM01043">
    <property type="entry name" value="BTAD"/>
    <property type="match status" value="1"/>
</dbReference>
<dbReference type="SUPFAM" id="SSF52540">
    <property type="entry name" value="P-loop containing nucleoside triphosphate hydrolases"/>
    <property type="match status" value="1"/>
</dbReference>
<dbReference type="PROSITE" id="PS51755">
    <property type="entry name" value="OMPR_PHOB"/>
    <property type="match status" value="1"/>
</dbReference>
<keyword evidence="3" id="KW-0902">Two-component regulatory system</keyword>
<evidence type="ECO:0000259" key="8">
    <source>
        <dbReference type="PROSITE" id="PS51755"/>
    </source>
</evidence>
<sequence>MEFRILGRVEARHEGRRIHLSGVKQRTVLAALLLARGEVVSDRKLSLLLWGWDPPATVSAQLYTHVSRIRRLLGDPVSLTRVSPGYALDIGGSSLDVDAYERVNTAGCEALAEGDAGTASLLLREALSQWHGTPLANVTEQLADAEAPRLVESRLTTLENRIDADLERGTHQQLVAELTGLVREFPLRERLRGQLMTALAGTGRKGESLRLYEQGRRLLVEELGVDPGETLNAVYQSVLDDRVRGADTRTAAAVPLMLPPDIADFTGREVQHALIHEELTCDRNPVAGAWRPRRTVILGMPGVGKTALAVRAAHAARGHFPDGQLFARLRAEDGSTRPPDEVLTVLLRALGHPDRELSGLGLTALTSRYRQALAGRRLLVLLDDVAGDTQLAPLLPNTPESAVMVTSRTPLPSVAGARITVLEPLGESAALELLAATAGEARIAGVEEEARAVLAHCAGLPLAIRVVGTRIACRAYWQPELLAHRLADPGRRLDVLRFGNLDVGARLLSARNNLAPDTAAALDRLALLAAPEVDTEGAATALVVPRAEAERLLEALVDAGMLQIRRPGRRTGATYVLHPLVRLSVSSAAGIPTS</sequence>
<keyword evidence="2" id="KW-0677">Repeat</keyword>
<dbReference type="Gene3D" id="1.25.40.10">
    <property type="entry name" value="Tetratricopeptide repeat domain"/>
    <property type="match status" value="1"/>
</dbReference>
<proteinExistence type="inferred from homology"/>
<accession>A0A2R4T1T8</accession>
<dbReference type="SUPFAM" id="SSF48452">
    <property type="entry name" value="TPR-like"/>
    <property type="match status" value="1"/>
</dbReference>
<feature type="domain" description="OmpR/PhoB-type" evidence="8">
    <location>
        <begin position="1"/>
        <end position="90"/>
    </location>
</feature>